<name>A0A5D0HIL9_9FLAO</name>
<keyword evidence="1" id="KW-1133">Transmembrane helix</keyword>
<dbReference type="InterPro" id="IPR013901">
    <property type="entry name" value="Anthrone_oxy"/>
</dbReference>
<dbReference type="Pfam" id="PF08592">
    <property type="entry name" value="Anthrone_oxy"/>
    <property type="match status" value="1"/>
</dbReference>
<evidence type="ECO:0000313" key="3">
    <source>
        <dbReference type="Proteomes" id="UP000323930"/>
    </source>
</evidence>
<keyword evidence="3" id="KW-1185">Reference proteome</keyword>
<sequence>MQISINLLILIVCTFLTGLTAGLCFTWANAVTPGIGNLNDLEYLKAFQQMNRVIINPTFIIVFMGPFVLHMANIFLFKNDPNSITWLIIIAAILYILGLVSVTVLGNIPLNEMIDKVNLDSMSLENVRALRTSFENKWNSFHLARTISSCLSFILLLISIVLYSKHI</sequence>
<feature type="transmembrane region" description="Helical" evidence="1">
    <location>
        <begin position="54"/>
        <end position="77"/>
    </location>
</feature>
<keyword evidence="1" id="KW-0472">Membrane</keyword>
<evidence type="ECO:0000313" key="2">
    <source>
        <dbReference type="EMBL" id="TYA69897.1"/>
    </source>
</evidence>
<keyword evidence="1" id="KW-0812">Transmembrane</keyword>
<evidence type="ECO:0000256" key="1">
    <source>
        <dbReference type="SAM" id="Phobius"/>
    </source>
</evidence>
<dbReference type="OrthoDB" id="772592at2"/>
<feature type="transmembrane region" description="Helical" evidence="1">
    <location>
        <begin position="84"/>
        <end position="108"/>
    </location>
</feature>
<dbReference type="RefSeq" id="WP_148545168.1">
    <property type="nucleotide sequence ID" value="NZ_VSDQ01000729.1"/>
</dbReference>
<dbReference type="AlphaFoldDB" id="A0A5D0HIL9"/>
<proteinExistence type="predicted"/>
<dbReference type="EMBL" id="VSDQ01000729">
    <property type="protein sequence ID" value="TYA69897.1"/>
    <property type="molecule type" value="Genomic_DNA"/>
</dbReference>
<accession>A0A5D0HIL9</accession>
<organism evidence="2 3">
    <name type="scientific">Seonamhaeicola marinus</name>
    <dbReference type="NCBI Taxonomy" id="1912246"/>
    <lineage>
        <taxon>Bacteria</taxon>
        <taxon>Pseudomonadati</taxon>
        <taxon>Bacteroidota</taxon>
        <taxon>Flavobacteriia</taxon>
        <taxon>Flavobacteriales</taxon>
        <taxon>Flavobacteriaceae</taxon>
    </lineage>
</organism>
<protein>
    <submittedName>
        <fullName evidence="2">DUF1772 domain-containing protein</fullName>
    </submittedName>
</protein>
<dbReference type="Proteomes" id="UP000323930">
    <property type="component" value="Unassembled WGS sequence"/>
</dbReference>
<feature type="transmembrane region" description="Helical" evidence="1">
    <location>
        <begin position="143"/>
        <end position="163"/>
    </location>
</feature>
<comment type="caution">
    <text evidence="2">The sequence shown here is derived from an EMBL/GenBank/DDBJ whole genome shotgun (WGS) entry which is preliminary data.</text>
</comment>
<gene>
    <name evidence="2" type="ORF">FUA24_21630</name>
</gene>
<reference evidence="2 3" key="1">
    <citation type="submission" date="2019-08" db="EMBL/GenBank/DDBJ databases">
        <title>Seonamhaeicola sediminis sp. nov., isolated from marine sediment.</title>
        <authorList>
            <person name="Cao W.R."/>
        </authorList>
    </citation>
    <scope>NUCLEOTIDE SEQUENCE [LARGE SCALE GENOMIC DNA]</scope>
    <source>
        <strain evidence="2 3">B011</strain>
    </source>
</reference>